<dbReference type="AlphaFoldDB" id="A0A932CPE4"/>
<sequence>MGYSPGIRVGLIWVIVGLWACGPEAHTPEGVARGFMDRYYVAIDLRGARELCTGLALSKIDQQLELTKGVEISPDTRKPKVRYRLLTVKEGGPSSKLFVFEGEIQVSQGGTSKKRCLVILREQGGKWKVSHFADQDI</sequence>
<reference evidence="1" key="1">
    <citation type="submission" date="2020-07" db="EMBL/GenBank/DDBJ databases">
        <title>Huge and variable diversity of episymbiotic CPR bacteria and DPANN archaea in groundwater ecosystems.</title>
        <authorList>
            <person name="He C.Y."/>
            <person name="Keren R."/>
            <person name="Whittaker M."/>
            <person name="Farag I.F."/>
            <person name="Doudna J."/>
            <person name="Cate J.H.D."/>
            <person name="Banfield J.F."/>
        </authorList>
    </citation>
    <scope>NUCLEOTIDE SEQUENCE</scope>
    <source>
        <strain evidence="1">NC_groundwater_672_Ag_B-0.1um_62_36</strain>
    </source>
</reference>
<dbReference type="Proteomes" id="UP000769766">
    <property type="component" value="Unassembled WGS sequence"/>
</dbReference>
<protein>
    <submittedName>
        <fullName evidence="1">Uncharacterized protein</fullName>
    </submittedName>
</protein>
<organism evidence="1 2">
    <name type="scientific">Tectimicrobiota bacterium</name>
    <dbReference type="NCBI Taxonomy" id="2528274"/>
    <lineage>
        <taxon>Bacteria</taxon>
        <taxon>Pseudomonadati</taxon>
        <taxon>Nitrospinota/Tectimicrobiota group</taxon>
        <taxon>Candidatus Tectimicrobiota</taxon>
    </lineage>
</organism>
<accession>A0A932CPE4</accession>
<evidence type="ECO:0000313" key="1">
    <source>
        <dbReference type="EMBL" id="MBI2876636.1"/>
    </source>
</evidence>
<comment type="caution">
    <text evidence="1">The sequence shown here is derived from an EMBL/GenBank/DDBJ whole genome shotgun (WGS) entry which is preliminary data.</text>
</comment>
<evidence type="ECO:0000313" key="2">
    <source>
        <dbReference type="Proteomes" id="UP000769766"/>
    </source>
</evidence>
<proteinExistence type="predicted"/>
<dbReference type="EMBL" id="JACPRF010000215">
    <property type="protein sequence ID" value="MBI2876636.1"/>
    <property type="molecule type" value="Genomic_DNA"/>
</dbReference>
<gene>
    <name evidence="1" type="ORF">HYY20_07120</name>
</gene>
<name>A0A932CPE4_UNCTE</name>